<proteinExistence type="predicted"/>
<evidence type="ECO:0000313" key="4">
    <source>
        <dbReference type="Proteomes" id="UP001583177"/>
    </source>
</evidence>
<organism evidence="3 4">
    <name type="scientific">Diaporthe australafricana</name>
    <dbReference type="NCBI Taxonomy" id="127596"/>
    <lineage>
        <taxon>Eukaryota</taxon>
        <taxon>Fungi</taxon>
        <taxon>Dikarya</taxon>
        <taxon>Ascomycota</taxon>
        <taxon>Pezizomycotina</taxon>
        <taxon>Sordariomycetes</taxon>
        <taxon>Sordariomycetidae</taxon>
        <taxon>Diaporthales</taxon>
        <taxon>Diaporthaceae</taxon>
        <taxon>Diaporthe</taxon>
    </lineage>
</organism>
<comment type="caution">
    <text evidence="3">The sequence shown here is derived from an EMBL/GenBank/DDBJ whole genome shotgun (WGS) entry which is preliminary data.</text>
</comment>
<sequence>MVHGSKKQNNFKMINTATDVIAPAESQQVVPGTDDLTGSTEKGPDHKYASNVELSPIVDNNSSEKPLWRTLLIIVALLTSVFFVALDVNILVI</sequence>
<reference evidence="3 4" key="1">
    <citation type="journal article" date="2024" name="IMA Fungus">
        <title>IMA Genome - F19 : A genome assembly and annotation guide to empower mycologists, including annotated draft genome sequences of Ceratocystis pirilliformis, Diaporthe australafricana, Fusarium ophioides, Paecilomyces lecythidis, and Sporothrix stenoceras.</title>
        <authorList>
            <person name="Aylward J."/>
            <person name="Wilson A.M."/>
            <person name="Visagie C.M."/>
            <person name="Spraker J."/>
            <person name="Barnes I."/>
            <person name="Buitendag C."/>
            <person name="Ceriani C."/>
            <person name="Del Mar Angel L."/>
            <person name="du Plessis D."/>
            <person name="Fuchs T."/>
            <person name="Gasser K."/>
            <person name="Kramer D."/>
            <person name="Li W."/>
            <person name="Munsamy K."/>
            <person name="Piso A."/>
            <person name="Price J.L."/>
            <person name="Sonnekus B."/>
            <person name="Thomas C."/>
            <person name="van der Nest A."/>
            <person name="van Dijk A."/>
            <person name="van Heerden A."/>
            <person name="van Vuuren N."/>
            <person name="Yilmaz N."/>
            <person name="Duong T.A."/>
            <person name="van der Merwe N.A."/>
            <person name="Wingfield M.J."/>
            <person name="Wingfield B.D."/>
        </authorList>
    </citation>
    <scope>NUCLEOTIDE SEQUENCE [LARGE SCALE GENOMIC DNA]</scope>
    <source>
        <strain evidence="3 4">CMW 18300</strain>
    </source>
</reference>
<evidence type="ECO:0000256" key="1">
    <source>
        <dbReference type="SAM" id="MobiDB-lite"/>
    </source>
</evidence>
<dbReference type="EMBL" id="JAWRVE010000099">
    <property type="protein sequence ID" value="KAL1859472.1"/>
    <property type="molecule type" value="Genomic_DNA"/>
</dbReference>
<accession>A0ABR3WDM1</accession>
<name>A0ABR3WDM1_9PEZI</name>
<keyword evidence="4" id="KW-1185">Reference proteome</keyword>
<feature type="transmembrane region" description="Helical" evidence="2">
    <location>
        <begin position="71"/>
        <end position="92"/>
    </location>
</feature>
<evidence type="ECO:0000313" key="3">
    <source>
        <dbReference type="EMBL" id="KAL1859472.1"/>
    </source>
</evidence>
<protein>
    <submittedName>
        <fullName evidence="3">Uncharacterized protein</fullName>
    </submittedName>
</protein>
<keyword evidence="2" id="KW-0812">Transmembrane</keyword>
<keyword evidence="2" id="KW-1133">Transmembrane helix</keyword>
<feature type="region of interest" description="Disordered" evidence="1">
    <location>
        <begin position="22"/>
        <end position="48"/>
    </location>
</feature>
<gene>
    <name evidence="3" type="ORF">Daus18300_009617</name>
</gene>
<keyword evidence="2" id="KW-0472">Membrane</keyword>
<feature type="compositionally biased region" description="Polar residues" evidence="1">
    <location>
        <begin position="25"/>
        <end position="40"/>
    </location>
</feature>
<evidence type="ECO:0000256" key="2">
    <source>
        <dbReference type="SAM" id="Phobius"/>
    </source>
</evidence>
<dbReference type="Proteomes" id="UP001583177">
    <property type="component" value="Unassembled WGS sequence"/>
</dbReference>